<reference evidence="2 3" key="1">
    <citation type="journal article" date="2022" name="Nat. Plants">
        <title>Genomes of leafy and leafless Platanthera orchids illuminate the evolution of mycoheterotrophy.</title>
        <authorList>
            <person name="Li M.H."/>
            <person name="Liu K.W."/>
            <person name="Li Z."/>
            <person name="Lu H.C."/>
            <person name="Ye Q.L."/>
            <person name="Zhang D."/>
            <person name="Wang J.Y."/>
            <person name="Li Y.F."/>
            <person name="Zhong Z.M."/>
            <person name="Liu X."/>
            <person name="Yu X."/>
            <person name="Liu D.K."/>
            <person name="Tu X.D."/>
            <person name="Liu B."/>
            <person name="Hao Y."/>
            <person name="Liao X.Y."/>
            <person name="Jiang Y.T."/>
            <person name="Sun W.H."/>
            <person name="Chen J."/>
            <person name="Chen Y.Q."/>
            <person name="Ai Y."/>
            <person name="Zhai J.W."/>
            <person name="Wu S.S."/>
            <person name="Zhou Z."/>
            <person name="Hsiao Y.Y."/>
            <person name="Wu W.L."/>
            <person name="Chen Y.Y."/>
            <person name="Lin Y.F."/>
            <person name="Hsu J.L."/>
            <person name="Li C.Y."/>
            <person name="Wang Z.W."/>
            <person name="Zhao X."/>
            <person name="Zhong W.Y."/>
            <person name="Ma X.K."/>
            <person name="Ma L."/>
            <person name="Huang J."/>
            <person name="Chen G.Z."/>
            <person name="Huang M.Z."/>
            <person name="Huang L."/>
            <person name="Peng D.H."/>
            <person name="Luo Y.B."/>
            <person name="Zou S.Q."/>
            <person name="Chen S.P."/>
            <person name="Lan S."/>
            <person name="Tsai W.C."/>
            <person name="Van de Peer Y."/>
            <person name="Liu Z.J."/>
        </authorList>
    </citation>
    <scope>NUCLEOTIDE SEQUENCE [LARGE SCALE GENOMIC DNA]</scope>
    <source>
        <strain evidence="2">Lor288</strain>
    </source>
</reference>
<name>A0ABR2M5Z7_9ASPA</name>
<dbReference type="EMBL" id="JBBWWR010000011">
    <property type="protein sequence ID" value="KAK8959592.1"/>
    <property type="molecule type" value="Genomic_DNA"/>
</dbReference>
<feature type="region of interest" description="Disordered" evidence="1">
    <location>
        <begin position="134"/>
        <end position="154"/>
    </location>
</feature>
<dbReference type="Proteomes" id="UP001412067">
    <property type="component" value="Unassembled WGS sequence"/>
</dbReference>
<sequence length="154" mass="17122">MAENNRDYLPCPDRRRREKVLARYFSFFQNPSDSGNGRTCSFNRAKTTAGCFFLFPITSDRDDFSFSCAKTEWQNFSFPIPCSQSSSGRSRFFSFANRAKQRCRDGSGYGENLRSPENGSSYGIERVVGLIEEKDLGGSDDGSGDGDSLLLPAG</sequence>
<protein>
    <submittedName>
        <fullName evidence="2">Uncharacterized protein</fullName>
    </submittedName>
</protein>
<gene>
    <name evidence="2" type="ORF">KSP40_PGU017389</name>
</gene>
<evidence type="ECO:0000256" key="1">
    <source>
        <dbReference type="SAM" id="MobiDB-lite"/>
    </source>
</evidence>
<organism evidence="2 3">
    <name type="scientific">Platanthera guangdongensis</name>
    <dbReference type="NCBI Taxonomy" id="2320717"/>
    <lineage>
        <taxon>Eukaryota</taxon>
        <taxon>Viridiplantae</taxon>
        <taxon>Streptophyta</taxon>
        <taxon>Embryophyta</taxon>
        <taxon>Tracheophyta</taxon>
        <taxon>Spermatophyta</taxon>
        <taxon>Magnoliopsida</taxon>
        <taxon>Liliopsida</taxon>
        <taxon>Asparagales</taxon>
        <taxon>Orchidaceae</taxon>
        <taxon>Orchidoideae</taxon>
        <taxon>Orchideae</taxon>
        <taxon>Orchidinae</taxon>
        <taxon>Platanthera</taxon>
    </lineage>
</organism>
<evidence type="ECO:0000313" key="3">
    <source>
        <dbReference type="Proteomes" id="UP001412067"/>
    </source>
</evidence>
<accession>A0ABR2M5Z7</accession>
<evidence type="ECO:0000313" key="2">
    <source>
        <dbReference type="EMBL" id="KAK8959592.1"/>
    </source>
</evidence>
<keyword evidence="3" id="KW-1185">Reference proteome</keyword>
<comment type="caution">
    <text evidence="2">The sequence shown here is derived from an EMBL/GenBank/DDBJ whole genome shotgun (WGS) entry which is preliminary data.</text>
</comment>
<proteinExistence type="predicted"/>